<dbReference type="InterPro" id="IPR010982">
    <property type="entry name" value="Lambda_DNA-bd_dom_sf"/>
</dbReference>
<evidence type="ECO:0000313" key="7">
    <source>
        <dbReference type="Proteomes" id="UP001244563"/>
    </source>
</evidence>
<dbReference type="CDD" id="cd01392">
    <property type="entry name" value="HTH_LacI"/>
    <property type="match status" value="1"/>
</dbReference>
<sequence length="396" mass="42279">MLSDAGEQAWDDLAESSIRSHAQTRGFQPPKAVVLGIEESFGATEATLMEEDLMLNEDDMSQNTSIPLVHPRDKAPTLHDVAARAGVTKSTVSKAFRRPELVSTETRLAILSIAAELDYVPIRRPTLVIGLFVPDVTNPFFSDVIRGCQAHLNVAGYTAMVMETGIAAESERKSLERLRKSTDGSILIATCMSDLDLTYEAAQHPLVAIDRPGVDVASVLIDTPNATAQALHHLVSLGHAKVAYVAGPSGSSSDERRWETLRLSAVDFGISLTRVGPHDPTLASGGIAAEASLRTGSTAFIVFNDLMAMGMLQRLRSLGVRVPQDVSIVGCDNIFTADFVSPPLTTISSPAEHAGRAAAALLVQKIRHVFGSTPRKHTVLPAFLTLRSSTGQAPGT</sequence>
<dbReference type="PANTHER" id="PTHR30146:SF148">
    <property type="entry name" value="HTH-TYPE TRANSCRIPTIONAL REPRESSOR PURR-RELATED"/>
    <property type="match status" value="1"/>
</dbReference>
<keyword evidence="4" id="KW-0804">Transcription</keyword>
<dbReference type="SUPFAM" id="SSF47413">
    <property type="entry name" value="lambda repressor-like DNA-binding domains"/>
    <property type="match status" value="1"/>
</dbReference>
<protein>
    <submittedName>
        <fullName evidence="6">LacI family transcriptional regulator</fullName>
    </submittedName>
</protein>
<dbReference type="InterPro" id="IPR028082">
    <property type="entry name" value="Peripla_BP_I"/>
</dbReference>
<comment type="caution">
    <text evidence="6">The sequence shown here is derived from an EMBL/GenBank/DDBJ whole genome shotgun (WGS) entry which is preliminary data.</text>
</comment>
<keyword evidence="2" id="KW-0805">Transcription regulation</keyword>
<dbReference type="SMART" id="SM00354">
    <property type="entry name" value="HTH_LACI"/>
    <property type="match status" value="1"/>
</dbReference>
<dbReference type="InterPro" id="IPR000843">
    <property type="entry name" value="HTH_LacI"/>
</dbReference>
<accession>A0ABT9TMV6</accession>
<evidence type="ECO:0000256" key="1">
    <source>
        <dbReference type="ARBA" id="ARBA00022491"/>
    </source>
</evidence>
<proteinExistence type="predicted"/>
<dbReference type="PANTHER" id="PTHR30146">
    <property type="entry name" value="LACI-RELATED TRANSCRIPTIONAL REPRESSOR"/>
    <property type="match status" value="1"/>
</dbReference>
<dbReference type="Gene3D" id="3.40.50.2300">
    <property type="match status" value="2"/>
</dbReference>
<dbReference type="Gene3D" id="1.10.260.40">
    <property type="entry name" value="lambda repressor-like DNA-binding domains"/>
    <property type="match status" value="1"/>
</dbReference>
<keyword evidence="3" id="KW-0238">DNA-binding</keyword>
<reference evidence="6 7" key="1">
    <citation type="submission" date="2023-07" db="EMBL/GenBank/DDBJ databases">
        <title>Sorghum-associated microbial communities from plants grown in Nebraska, USA.</title>
        <authorList>
            <person name="Schachtman D."/>
        </authorList>
    </citation>
    <scope>NUCLEOTIDE SEQUENCE [LARGE SCALE GENOMIC DNA]</scope>
    <source>
        <strain evidence="6 7">CC523</strain>
    </source>
</reference>
<gene>
    <name evidence="6" type="ORF">J2T10_002656</name>
</gene>
<evidence type="ECO:0000259" key="5">
    <source>
        <dbReference type="PROSITE" id="PS50932"/>
    </source>
</evidence>
<evidence type="ECO:0000313" key="6">
    <source>
        <dbReference type="EMBL" id="MDQ0102999.1"/>
    </source>
</evidence>
<dbReference type="Pfam" id="PF00356">
    <property type="entry name" value="LacI"/>
    <property type="match status" value="1"/>
</dbReference>
<dbReference type="EMBL" id="JAUSSW010000007">
    <property type="protein sequence ID" value="MDQ0102999.1"/>
    <property type="molecule type" value="Genomic_DNA"/>
</dbReference>
<dbReference type="SUPFAM" id="SSF53822">
    <property type="entry name" value="Periplasmic binding protein-like I"/>
    <property type="match status" value="1"/>
</dbReference>
<feature type="domain" description="HTH lacI-type" evidence="5">
    <location>
        <begin position="76"/>
        <end position="130"/>
    </location>
</feature>
<dbReference type="PROSITE" id="PS50932">
    <property type="entry name" value="HTH_LACI_2"/>
    <property type="match status" value="1"/>
</dbReference>
<evidence type="ECO:0000256" key="3">
    <source>
        <dbReference type="ARBA" id="ARBA00023125"/>
    </source>
</evidence>
<dbReference type="Proteomes" id="UP001244563">
    <property type="component" value="Unassembled WGS sequence"/>
</dbReference>
<dbReference type="CDD" id="cd06267">
    <property type="entry name" value="PBP1_LacI_sugar_binding-like"/>
    <property type="match status" value="1"/>
</dbReference>
<keyword evidence="1" id="KW-0678">Repressor</keyword>
<dbReference type="Pfam" id="PF13377">
    <property type="entry name" value="Peripla_BP_3"/>
    <property type="match status" value="1"/>
</dbReference>
<keyword evidence="7" id="KW-1185">Reference proteome</keyword>
<evidence type="ECO:0000256" key="4">
    <source>
        <dbReference type="ARBA" id="ARBA00023163"/>
    </source>
</evidence>
<dbReference type="RefSeq" id="WP_306878590.1">
    <property type="nucleotide sequence ID" value="NZ_JAUSSW010000007.1"/>
</dbReference>
<dbReference type="InterPro" id="IPR046335">
    <property type="entry name" value="LacI/GalR-like_sensor"/>
</dbReference>
<evidence type="ECO:0000256" key="2">
    <source>
        <dbReference type="ARBA" id="ARBA00023015"/>
    </source>
</evidence>
<name>A0ABT9TMV6_PAENI</name>
<organism evidence="6 7">
    <name type="scientific">Paenarthrobacter nicotinovorans</name>
    <name type="common">Arthrobacter nicotinovorans</name>
    <dbReference type="NCBI Taxonomy" id="29320"/>
    <lineage>
        <taxon>Bacteria</taxon>
        <taxon>Bacillati</taxon>
        <taxon>Actinomycetota</taxon>
        <taxon>Actinomycetes</taxon>
        <taxon>Micrococcales</taxon>
        <taxon>Micrococcaceae</taxon>
        <taxon>Paenarthrobacter</taxon>
    </lineage>
</organism>